<protein>
    <submittedName>
        <fullName evidence="6">HipA N-terminal domain protein</fullName>
        <ecNumber evidence="6">2.7.11.1</ecNumber>
    </submittedName>
</protein>
<keyword evidence="7" id="KW-1185">Reference proteome</keyword>
<dbReference type="GO" id="GO:0004674">
    <property type="term" value="F:protein serine/threonine kinase activity"/>
    <property type="evidence" value="ECO:0007669"/>
    <property type="project" value="UniProtKB-EC"/>
</dbReference>
<proteinExistence type="inferred from homology"/>
<dbReference type="AlphaFoldDB" id="A0A087E791"/>
<comment type="caution">
    <text evidence="6">The sequence shown here is derived from an EMBL/GenBank/DDBJ whole genome shotgun (WGS) entry which is preliminary data.</text>
</comment>
<feature type="domain" description="HipA-like C-terminal" evidence="4">
    <location>
        <begin position="140"/>
        <end position="367"/>
    </location>
</feature>
<dbReference type="RefSeq" id="WP_024464407.1">
    <property type="nucleotide sequence ID" value="NZ_CP062939.1"/>
</dbReference>
<dbReference type="PANTHER" id="PTHR37419:SF1">
    <property type="entry name" value="SERINE_THREONINE-PROTEIN KINASE TOXIN HIPA"/>
    <property type="match status" value="1"/>
</dbReference>
<evidence type="ECO:0000313" key="7">
    <source>
        <dbReference type="Proteomes" id="UP000029055"/>
    </source>
</evidence>
<dbReference type="InterPro" id="IPR017508">
    <property type="entry name" value="HipA_N1"/>
</dbReference>
<accession>A0A087E791</accession>
<dbReference type="InterPro" id="IPR052028">
    <property type="entry name" value="HipA_Ser/Thr_kinase"/>
</dbReference>
<keyword evidence="2 6" id="KW-0808">Transferase</keyword>
<dbReference type="eggNOG" id="COG3550">
    <property type="taxonomic scope" value="Bacteria"/>
</dbReference>
<comment type="similarity">
    <text evidence="1">Belongs to the HipA Ser/Thr kinase family.</text>
</comment>
<dbReference type="EC" id="2.7.11.1" evidence="6"/>
<evidence type="ECO:0000256" key="2">
    <source>
        <dbReference type="ARBA" id="ARBA00022679"/>
    </source>
</evidence>
<evidence type="ECO:0000313" key="6">
    <source>
        <dbReference type="EMBL" id="KFJ03642.1"/>
    </source>
</evidence>
<name>A0A087E791_9BIFI</name>
<dbReference type="InterPro" id="IPR012893">
    <property type="entry name" value="HipA-like_C"/>
</dbReference>
<evidence type="ECO:0000259" key="4">
    <source>
        <dbReference type="Pfam" id="PF07804"/>
    </source>
</evidence>
<dbReference type="PANTHER" id="PTHR37419">
    <property type="entry name" value="SERINE/THREONINE-PROTEIN KINASE TOXIN HIPA"/>
    <property type="match status" value="1"/>
</dbReference>
<dbReference type="Pfam" id="PF07804">
    <property type="entry name" value="HipA_C"/>
    <property type="match status" value="1"/>
</dbReference>
<sequence length="403" mass="44402">MRELHAWMEGRPVGTFIENADGEVAFRYHADAPDYPISLSLPRDGSWSRHAPGRFLDNLLPERQSMRTTMMRATGASGTDSFSLLDGADASGGLVFSCEDARPDEIPEIVLATMDDIRARIETLQHAPESWWANNPHARFSLAGEQPKFTLSRIEGGWAWPNAANPSTHILKPELSRAPGSIAVEAASMQLARMTGENAAASGILDFEGERVYATERFDRAENEDGRIVRVHAEDMLQALGMKTSDKYHVKAKDVLRTLHAADPSDTLSYAWVGQLALNVSIGNVDAHAKNYSILLRPSGISLAPMYDVLTTTYWPYVSRELPMRIGGATGAAQTTPHHWRRLAEDNGLDPDRMEEIARTTAGRVLSHAAQAYAGLPEVMRDALMTDLRKANLRVEPIFSDLA</sequence>
<evidence type="ECO:0000256" key="1">
    <source>
        <dbReference type="ARBA" id="ARBA00010164"/>
    </source>
</evidence>
<dbReference type="NCBIfam" id="TIGR03071">
    <property type="entry name" value="couple_hipA"/>
    <property type="match status" value="1"/>
</dbReference>
<dbReference type="Gene3D" id="1.10.1070.20">
    <property type="match status" value="1"/>
</dbReference>
<reference evidence="6 7" key="1">
    <citation type="submission" date="2014-03" db="EMBL/GenBank/DDBJ databases">
        <title>Genomics of Bifidobacteria.</title>
        <authorList>
            <person name="Ventura M."/>
            <person name="Milani C."/>
            <person name="Lugli G.A."/>
        </authorList>
    </citation>
    <scope>NUCLEOTIDE SEQUENCE [LARGE SCALE GENOMIC DNA]</scope>
    <source>
        <strain evidence="6 7">LMG 11597</strain>
    </source>
</reference>
<dbReference type="Pfam" id="PF13657">
    <property type="entry name" value="Couple_hipA"/>
    <property type="match status" value="1"/>
</dbReference>
<evidence type="ECO:0000259" key="5">
    <source>
        <dbReference type="Pfam" id="PF13657"/>
    </source>
</evidence>
<dbReference type="Proteomes" id="UP000029055">
    <property type="component" value="Unassembled WGS sequence"/>
</dbReference>
<dbReference type="OrthoDB" id="3182374at2"/>
<dbReference type="GO" id="GO:0005829">
    <property type="term" value="C:cytosol"/>
    <property type="evidence" value="ECO:0007669"/>
    <property type="project" value="TreeGrafter"/>
</dbReference>
<dbReference type="EMBL" id="JGZR01000006">
    <property type="protein sequence ID" value="KFJ03642.1"/>
    <property type="molecule type" value="Genomic_DNA"/>
</dbReference>
<organism evidence="6 7">
    <name type="scientific">Bifidobacterium subtile</name>
    <dbReference type="NCBI Taxonomy" id="77635"/>
    <lineage>
        <taxon>Bacteria</taxon>
        <taxon>Bacillati</taxon>
        <taxon>Actinomycetota</taxon>
        <taxon>Actinomycetes</taxon>
        <taxon>Bifidobacteriales</taxon>
        <taxon>Bifidobacteriaceae</taxon>
        <taxon>Bifidobacterium</taxon>
    </lineage>
</organism>
<dbReference type="STRING" id="77635.BISU_0115"/>
<feature type="domain" description="HipA N-terminal subdomain 1" evidence="5">
    <location>
        <begin position="4"/>
        <end position="87"/>
    </location>
</feature>
<gene>
    <name evidence="6" type="ORF">BISU_0115</name>
</gene>
<keyword evidence="3" id="KW-0418">Kinase</keyword>
<evidence type="ECO:0000256" key="3">
    <source>
        <dbReference type="ARBA" id="ARBA00022777"/>
    </source>
</evidence>